<proteinExistence type="predicted"/>
<dbReference type="AlphaFoldDB" id="A0A443QSI4"/>
<name>A0A443QSI4_9ACAR</name>
<dbReference type="STRING" id="1965070.A0A443QSI4"/>
<feature type="non-terminal residue" evidence="1">
    <location>
        <position position="208"/>
    </location>
</feature>
<dbReference type="EMBL" id="NCKU01004412">
    <property type="protein sequence ID" value="RWS05968.1"/>
    <property type="molecule type" value="Genomic_DNA"/>
</dbReference>
<evidence type="ECO:0000313" key="2">
    <source>
        <dbReference type="Proteomes" id="UP000285301"/>
    </source>
</evidence>
<comment type="caution">
    <text evidence="1">The sequence shown here is derived from an EMBL/GenBank/DDBJ whole genome shotgun (WGS) entry which is preliminary data.</text>
</comment>
<accession>A0A443QSI4</accession>
<reference evidence="1 2" key="1">
    <citation type="journal article" date="2018" name="Gigascience">
        <title>Genomes of trombidid mites reveal novel predicted allergens and laterally-transferred genes associated with secondary metabolism.</title>
        <authorList>
            <person name="Dong X."/>
            <person name="Chaisiri K."/>
            <person name="Xia D."/>
            <person name="Armstrong S.D."/>
            <person name="Fang Y."/>
            <person name="Donnelly M.J."/>
            <person name="Kadowaki T."/>
            <person name="McGarry J.W."/>
            <person name="Darby A.C."/>
            <person name="Makepeace B.L."/>
        </authorList>
    </citation>
    <scope>NUCLEOTIDE SEQUENCE [LARGE SCALE GENOMIC DNA]</scope>
    <source>
        <strain evidence="1">UoL-WK</strain>
    </source>
</reference>
<dbReference type="Proteomes" id="UP000285301">
    <property type="component" value="Unassembled WGS sequence"/>
</dbReference>
<keyword evidence="2" id="KW-1185">Reference proteome</keyword>
<dbReference type="OrthoDB" id="70030at2759"/>
<evidence type="ECO:0000313" key="1">
    <source>
        <dbReference type="EMBL" id="RWS05968.1"/>
    </source>
</evidence>
<organism evidence="1 2">
    <name type="scientific">Dinothrombium tinctorium</name>
    <dbReference type="NCBI Taxonomy" id="1965070"/>
    <lineage>
        <taxon>Eukaryota</taxon>
        <taxon>Metazoa</taxon>
        <taxon>Ecdysozoa</taxon>
        <taxon>Arthropoda</taxon>
        <taxon>Chelicerata</taxon>
        <taxon>Arachnida</taxon>
        <taxon>Acari</taxon>
        <taxon>Acariformes</taxon>
        <taxon>Trombidiformes</taxon>
        <taxon>Prostigmata</taxon>
        <taxon>Anystina</taxon>
        <taxon>Parasitengona</taxon>
        <taxon>Trombidioidea</taxon>
        <taxon>Trombidiidae</taxon>
        <taxon>Dinothrombium</taxon>
    </lineage>
</organism>
<protein>
    <submittedName>
        <fullName evidence="1">Uncharacterized protein</fullName>
    </submittedName>
</protein>
<sequence length="208" mass="23795">METVWEDIQLQESNGNEINVRSVSPNKIEENCFPKNSFSNCDSNLIDLSENDEESDHYSTPPDSPLISTCSVNFDHTFKNGNSVSSETECEGIQFKVCRRQSLIDELLNEIYLTLRKKADRCLSNSSDTSSLSALDLVNNQRKPLRKTKLKAKAIDELNQLVHQLQTDILRMNTILLQCLQRRDKLITRRNQGFDIITAYLQAISPKR</sequence>
<gene>
    <name evidence="1" type="ORF">B4U79_16087</name>
</gene>